<sequence>MNVIKNQARPEPMIPAILTQTHDKGGHYGIEKMYDTVMGFYYWPGAYRDITNYVVSCHQKKPVGHAPLQVFQPVGEPMERMACDVLSPLRETPRGNKFVVITSANGRRRQP</sequence>
<evidence type="ECO:0000313" key="3">
    <source>
        <dbReference type="Proteomes" id="UP000014500"/>
    </source>
</evidence>
<dbReference type="PANTHER" id="PTHR47266">
    <property type="entry name" value="ENDONUCLEASE-RELATED"/>
    <property type="match status" value="1"/>
</dbReference>
<dbReference type="InterPro" id="IPR052160">
    <property type="entry name" value="Gypsy_RT_Integrase-like"/>
</dbReference>
<dbReference type="EnsemblMetazoa" id="SMAR013787-RA">
    <property type="protein sequence ID" value="SMAR013787-PA"/>
    <property type="gene ID" value="SMAR013787"/>
</dbReference>
<accession>T1JIV6</accession>
<dbReference type="Pfam" id="PF17921">
    <property type="entry name" value="Integrase_H2C2"/>
    <property type="match status" value="1"/>
</dbReference>
<dbReference type="AlphaFoldDB" id="T1JIV6"/>
<keyword evidence="3" id="KW-1185">Reference proteome</keyword>
<evidence type="ECO:0000313" key="2">
    <source>
        <dbReference type="EnsemblMetazoa" id="SMAR013787-PA"/>
    </source>
</evidence>
<dbReference type="Gene3D" id="1.10.340.70">
    <property type="match status" value="1"/>
</dbReference>
<evidence type="ECO:0000259" key="1">
    <source>
        <dbReference type="Pfam" id="PF17921"/>
    </source>
</evidence>
<dbReference type="STRING" id="126957.T1JIV6"/>
<feature type="domain" description="Integrase zinc-binding" evidence="1">
    <location>
        <begin position="10"/>
        <end position="59"/>
    </location>
</feature>
<proteinExistence type="predicted"/>
<name>T1JIV6_STRMM</name>
<dbReference type="HOGENOM" id="CLU_000384_29_5_1"/>
<organism evidence="2 3">
    <name type="scientific">Strigamia maritima</name>
    <name type="common">European centipede</name>
    <name type="synonym">Geophilus maritimus</name>
    <dbReference type="NCBI Taxonomy" id="126957"/>
    <lineage>
        <taxon>Eukaryota</taxon>
        <taxon>Metazoa</taxon>
        <taxon>Ecdysozoa</taxon>
        <taxon>Arthropoda</taxon>
        <taxon>Myriapoda</taxon>
        <taxon>Chilopoda</taxon>
        <taxon>Pleurostigmophora</taxon>
        <taxon>Geophilomorpha</taxon>
        <taxon>Linotaeniidae</taxon>
        <taxon>Strigamia</taxon>
    </lineage>
</organism>
<dbReference type="Proteomes" id="UP000014500">
    <property type="component" value="Unassembled WGS sequence"/>
</dbReference>
<reference evidence="2" key="2">
    <citation type="submission" date="2015-02" db="UniProtKB">
        <authorList>
            <consortium name="EnsemblMetazoa"/>
        </authorList>
    </citation>
    <scope>IDENTIFICATION</scope>
</reference>
<dbReference type="InterPro" id="IPR041588">
    <property type="entry name" value="Integrase_H2C2"/>
</dbReference>
<protein>
    <recommendedName>
        <fullName evidence="1">Integrase zinc-binding domain-containing protein</fullName>
    </recommendedName>
</protein>
<dbReference type="EMBL" id="JH431735">
    <property type="status" value="NOT_ANNOTATED_CDS"/>
    <property type="molecule type" value="Genomic_DNA"/>
</dbReference>
<dbReference type="PhylomeDB" id="T1JIV6"/>
<reference evidence="3" key="1">
    <citation type="submission" date="2011-05" db="EMBL/GenBank/DDBJ databases">
        <authorList>
            <person name="Richards S.R."/>
            <person name="Qu J."/>
            <person name="Jiang H."/>
            <person name="Jhangiani S.N."/>
            <person name="Agravi P."/>
            <person name="Goodspeed R."/>
            <person name="Gross S."/>
            <person name="Mandapat C."/>
            <person name="Jackson L."/>
            <person name="Mathew T."/>
            <person name="Pu L."/>
            <person name="Thornton R."/>
            <person name="Saada N."/>
            <person name="Wilczek-Boney K.B."/>
            <person name="Lee S."/>
            <person name="Kovar C."/>
            <person name="Wu Y."/>
            <person name="Scherer S.E."/>
            <person name="Worley K.C."/>
            <person name="Muzny D.M."/>
            <person name="Gibbs R."/>
        </authorList>
    </citation>
    <scope>NUCLEOTIDE SEQUENCE</scope>
    <source>
        <strain evidence="3">Brora</strain>
    </source>
</reference>